<protein>
    <submittedName>
        <fullName evidence="1">Uncharacterized protein</fullName>
    </submittedName>
</protein>
<sequence>MKRCPHFLSLSLLTKIVFALFVDLIDKGIKMLDKKQLAPVPMGLVRSALFGTARFTGERIESGSIAAHHVLGTKIAYKGPRLNQLHAIVWQSILLLTREQGSCVVRVSGDRLIDMLGMSSRSGTNRDLILQRLEDLVGATVRYQTDTHRYFGTMLVGALRHEKTGHFEIEINPKVMDLLGNEVICNDLERKVALGKNQLALWLHDYISSHKVIYPISVEELRVLSGSEKELKKFRYELKRSMAIVSTGNGPLVKSWAINGDDKLTAEKGATKVVLIPKSADMKIAQDRKRNLIDQARNQRVNPL</sequence>
<proteinExistence type="predicted"/>
<dbReference type="AlphaFoldDB" id="A0AAP5C5F8"/>
<evidence type="ECO:0000313" key="1">
    <source>
        <dbReference type="EMBL" id="MDQ7953123.1"/>
    </source>
</evidence>
<evidence type="ECO:0000313" key="2">
    <source>
        <dbReference type="Proteomes" id="UP001240529"/>
    </source>
</evidence>
<dbReference type="RefSeq" id="WP_305730488.1">
    <property type="nucleotide sequence ID" value="NZ_JAUZEA010000007.1"/>
</dbReference>
<dbReference type="Proteomes" id="UP001240529">
    <property type="component" value="Unassembled WGS sequence"/>
</dbReference>
<comment type="caution">
    <text evidence="1">The sequence shown here is derived from an EMBL/GenBank/DDBJ whole genome shotgun (WGS) entry which is preliminary data.</text>
</comment>
<gene>
    <name evidence="1" type="ORF">Q0031_15175</name>
</gene>
<name>A0AAP5C5F8_9GAMM</name>
<dbReference type="EMBL" id="JAVIAC010000007">
    <property type="protein sequence ID" value="MDQ7953123.1"/>
    <property type="molecule type" value="Genomic_DNA"/>
</dbReference>
<organism evidence="1 2">
    <name type="scientific">Stenotrophomonas geniculata</name>
    <dbReference type="NCBI Taxonomy" id="86188"/>
    <lineage>
        <taxon>Bacteria</taxon>
        <taxon>Pseudomonadati</taxon>
        <taxon>Pseudomonadota</taxon>
        <taxon>Gammaproteobacteria</taxon>
        <taxon>Lysobacterales</taxon>
        <taxon>Lysobacteraceae</taxon>
        <taxon>Stenotrophomonas</taxon>
    </lineage>
</organism>
<accession>A0AAP5C5F8</accession>
<reference evidence="1" key="1">
    <citation type="submission" date="2023-07" db="EMBL/GenBank/DDBJ databases">
        <authorList>
            <person name="Shahid S."/>
            <person name="Akbar M.Y."/>
            <person name="Ajmal W."/>
            <person name="Ansari A."/>
            <person name="Ghazanfar S."/>
        </authorList>
    </citation>
    <scope>NUCLEOTIDE SEQUENCE</scope>
    <source>
        <strain evidence="1">NIGAB</strain>
    </source>
</reference>